<evidence type="ECO:0000313" key="2">
    <source>
        <dbReference type="EMBL" id="WQB69632.1"/>
    </source>
</evidence>
<sequence>MPKLIYTTNVSLDGFIEDPDGGFDFLPPGDDVFAAHTALMQSIGTLIYGRRLYERMAVWETDPTFAARSPALATFAAAFTDTDKVVYSSTLTHTQTARTRIERAFDPAALTTMKDAADRDLLIGGADLAGQALRARLVDEVQLYIAPVAVGGGKPGLPTGIRIDLELLDQHRFANGVVLLRYRPRSV</sequence>
<evidence type="ECO:0000313" key="3">
    <source>
        <dbReference type="Proteomes" id="UP001324533"/>
    </source>
</evidence>
<dbReference type="EMBL" id="CP139779">
    <property type="protein sequence ID" value="WQB69632.1"/>
    <property type="molecule type" value="Genomic_DNA"/>
</dbReference>
<dbReference type="InterPro" id="IPR050765">
    <property type="entry name" value="Riboflavin_Biosynth_HTPR"/>
</dbReference>
<organism evidence="2 3">
    <name type="scientific">Microbacterium invictum</name>
    <dbReference type="NCBI Taxonomy" id="515415"/>
    <lineage>
        <taxon>Bacteria</taxon>
        <taxon>Bacillati</taxon>
        <taxon>Actinomycetota</taxon>
        <taxon>Actinomycetes</taxon>
        <taxon>Micrococcales</taxon>
        <taxon>Microbacteriaceae</taxon>
        <taxon>Microbacterium</taxon>
    </lineage>
</organism>
<feature type="domain" description="Bacterial bifunctional deaminase-reductase C-terminal" evidence="1">
    <location>
        <begin position="2"/>
        <end position="179"/>
    </location>
</feature>
<reference evidence="2 3" key="1">
    <citation type="submission" date="2023-06" db="EMBL/GenBank/DDBJ databases">
        <title>Rock-solubilizing bacteria, Microbacterium invictum, promotes re-establishment of vegetation in rocky wasteland by accelerating rock bio-weathering and reshaping soil bacterial community.</title>
        <authorList>
            <person name="Liu C."/>
        </authorList>
    </citation>
    <scope>NUCLEOTIDE SEQUENCE [LARGE SCALE GENOMIC DNA]</scope>
    <source>
        <strain evidence="2 3">X-18</strain>
    </source>
</reference>
<dbReference type="Pfam" id="PF01872">
    <property type="entry name" value="RibD_C"/>
    <property type="match status" value="1"/>
</dbReference>
<dbReference type="PANTHER" id="PTHR38011:SF11">
    <property type="entry name" value="2,5-DIAMINO-6-RIBOSYLAMINO-4(3H)-PYRIMIDINONE 5'-PHOSPHATE REDUCTASE"/>
    <property type="match status" value="1"/>
</dbReference>
<dbReference type="Proteomes" id="UP001324533">
    <property type="component" value="Chromosome"/>
</dbReference>
<name>A0ABZ0V9Z9_9MICO</name>
<evidence type="ECO:0000259" key="1">
    <source>
        <dbReference type="Pfam" id="PF01872"/>
    </source>
</evidence>
<proteinExistence type="predicted"/>
<dbReference type="SUPFAM" id="SSF53597">
    <property type="entry name" value="Dihydrofolate reductase-like"/>
    <property type="match status" value="1"/>
</dbReference>
<dbReference type="Gene3D" id="3.40.430.10">
    <property type="entry name" value="Dihydrofolate Reductase, subunit A"/>
    <property type="match status" value="1"/>
</dbReference>
<dbReference type="InterPro" id="IPR024072">
    <property type="entry name" value="DHFR-like_dom_sf"/>
</dbReference>
<protein>
    <submittedName>
        <fullName evidence="2">Dihydrofolate reductase family protein</fullName>
    </submittedName>
</protein>
<dbReference type="PANTHER" id="PTHR38011">
    <property type="entry name" value="DIHYDROFOLATE REDUCTASE FAMILY PROTEIN (AFU_ORTHOLOGUE AFUA_8G06820)"/>
    <property type="match status" value="1"/>
</dbReference>
<gene>
    <name evidence="2" type="ORF">T9R20_13130</name>
</gene>
<dbReference type="InterPro" id="IPR002734">
    <property type="entry name" value="RibDG_C"/>
</dbReference>
<accession>A0ABZ0V9Z9</accession>
<keyword evidence="3" id="KW-1185">Reference proteome</keyword>
<dbReference type="RefSeq" id="WP_322409754.1">
    <property type="nucleotide sequence ID" value="NZ_CP139779.1"/>
</dbReference>